<keyword evidence="2" id="KW-0808">Transferase</keyword>
<comment type="caution">
    <text evidence="2">The sequence shown here is derived from an EMBL/GenBank/DDBJ whole genome shotgun (WGS) entry which is preliminary data.</text>
</comment>
<accession>A0A3P1BBB0</accession>
<proteinExistence type="predicted"/>
<dbReference type="InterPro" id="IPR007345">
    <property type="entry name" value="Polysacch_pyruvyl_Trfase"/>
</dbReference>
<dbReference type="InterPro" id="IPR006311">
    <property type="entry name" value="TAT_signal"/>
</dbReference>
<dbReference type="PANTHER" id="PTHR36836:SF1">
    <property type="entry name" value="COLANIC ACID BIOSYNTHESIS PROTEIN WCAK"/>
    <property type="match status" value="1"/>
</dbReference>
<evidence type="ECO:0000313" key="2">
    <source>
        <dbReference type="EMBL" id="RRA98132.1"/>
    </source>
</evidence>
<evidence type="ECO:0000259" key="1">
    <source>
        <dbReference type="Pfam" id="PF04230"/>
    </source>
</evidence>
<dbReference type="PROSITE" id="PS51318">
    <property type="entry name" value="TAT"/>
    <property type="match status" value="1"/>
</dbReference>
<evidence type="ECO:0000313" key="3">
    <source>
        <dbReference type="Proteomes" id="UP000271925"/>
    </source>
</evidence>
<dbReference type="Proteomes" id="UP000271925">
    <property type="component" value="Unassembled WGS sequence"/>
</dbReference>
<dbReference type="RefSeq" id="WP_124879372.1">
    <property type="nucleotide sequence ID" value="NZ_RQJO01000016.1"/>
</dbReference>
<dbReference type="OrthoDB" id="1437686at2"/>
<dbReference type="EMBL" id="RQJO01000016">
    <property type="protein sequence ID" value="RRA98132.1"/>
    <property type="molecule type" value="Genomic_DNA"/>
</dbReference>
<dbReference type="AlphaFoldDB" id="A0A3P1BBB0"/>
<organism evidence="2 3">
    <name type="scientific">Larkinella rosea</name>
    <dbReference type="NCBI Taxonomy" id="2025312"/>
    <lineage>
        <taxon>Bacteria</taxon>
        <taxon>Pseudomonadati</taxon>
        <taxon>Bacteroidota</taxon>
        <taxon>Cytophagia</taxon>
        <taxon>Cytophagales</taxon>
        <taxon>Spirosomataceae</taxon>
        <taxon>Larkinella</taxon>
    </lineage>
</organism>
<feature type="domain" description="Polysaccharide pyruvyl transferase" evidence="1">
    <location>
        <begin position="43"/>
        <end position="359"/>
    </location>
</feature>
<protein>
    <submittedName>
        <fullName evidence="2">Polysaccharide pyruvyl transferase family protein</fullName>
    </submittedName>
</protein>
<sequence>MTSRRHFIKLSGLSMAATALPLRRSLPDAKPIILLKSSWNDKNIGDIGHTPGTLRLLERYVPEAQILLWHAAPRPVTEALVAKNFPKVRLISGGFEPDKPDSPVTRAFNEASLYIHNSGMSMNYGLFNFEWGSTMTNLAPMLYCRERNIPFGLYGQSFDKFASPADLIYRDVLNQAAFIYTRDKESLHFLSENRFKPAVLEFGPDGCFGIDVRDEEKGVAYLKQNGLEAGKFLTVVIRTNTPPLDAAGKGNLLNPAEPTPEQKAENLDWMGKMNQLISNWVRKTGLKVLIAPESLKETKYGRTLLYDTLPNEVKANVVFREPFWSADEAMSVFARAHTLVGMEPHSLIMALALGVPVIHARALWHGRKGWMFRDIGLNDWLFDINKTSAETMNATLMQIHQNYPQAKEKARKAMLVVAERQKASMQVVRKLVKLAS</sequence>
<name>A0A3P1BBB0_9BACT</name>
<dbReference type="GO" id="GO:0016740">
    <property type="term" value="F:transferase activity"/>
    <property type="evidence" value="ECO:0007669"/>
    <property type="project" value="UniProtKB-KW"/>
</dbReference>
<dbReference type="Pfam" id="PF04230">
    <property type="entry name" value="PS_pyruv_trans"/>
    <property type="match status" value="1"/>
</dbReference>
<keyword evidence="3" id="KW-1185">Reference proteome</keyword>
<gene>
    <name evidence="2" type="ORF">EHT25_31180</name>
</gene>
<dbReference type="PANTHER" id="PTHR36836">
    <property type="entry name" value="COLANIC ACID BIOSYNTHESIS PROTEIN WCAK"/>
    <property type="match status" value="1"/>
</dbReference>
<reference evidence="2 3" key="1">
    <citation type="submission" date="2018-11" db="EMBL/GenBank/DDBJ databases">
        <authorList>
            <person name="Zhou Z."/>
            <person name="Wang G."/>
        </authorList>
    </citation>
    <scope>NUCLEOTIDE SEQUENCE [LARGE SCALE GENOMIC DNA]</scope>
    <source>
        <strain evidence="2 3">KCTC52004</strain>
    </source>
</reference>